<dbReference type="InterPro" id="IPR038765">
    <property type="entry name" value="Papain-like_cys_pep_sf"/>
</dbReference>
<accession>A0AAV0WMM2</accession>
<comment type="caution">
    <text evidence="2">The sequence shown here is derived from an EMBL/GenBank/DDBJ whole genome shotgun (WGS) entry which is preliminary data.</text>
</comment>
<dbReference type="Pfam" id="PF02338">
    <property type="entry name" value="OTU"/>
    <property type="match status" value="1"/>
</dbReference>
<dbReference type="SUPFAM" id="SSF54001">
    <property type="entry name" value="Cysteine proteinases"/>
    <property type="match status" value="1"/>
</dbReference>
<dbReference type="PROSITE" id="PS50802">
    <property type="entry name" value="OTU"/>
    <property type="match status" value="1"/>
</dbReference>
<evidence type="ECO:0000313" key="2">
    <source>
        <dbReference type="EMBL" id="CAI6356862.1"/>
    </source>
</evidence>
<sequence>MTIDFLNVNGEMVSHIVVPITGDGACLFNSLSYLMYGTEQMAREIRKVIVSHVTKNWTEFSIMSHDNNGDNYMSSAEYFADMSQLYTYGGLCELVAAGQLFHYVFEVYHNYQLYERFGIEGYPVLRMRFTQNLSRGHFDVYLPNESEILIPQIDSWLLYSHCCEISTHPNSAMVLDCA</sequence>
<dbReference type="PROSITE" id="PS00018">
    <property type="entry name" value="EF_HAND_1"/>
    <property type="match status" value="1"/>
</dbReference>
<gene>
    <name evidence="2" type="ORF">MEUPH1_LOCUS12551</name>
</gene>
<keyword evidence="3" id="KW-1185">Reference proteome</keyword>
<dbReference type="EMBL" id="CARXXK010000002">
    <property type="protein sequence ID" value="CAI6356862.1"/>
    <property type="molecule type" value="Genomic_DNA"/>
</dbReference>
<dbReference type="InterPro" id="IPR003323">
    <property type="entry name" value="OTU_dom"/>
</dbReference>
<dbReference type="GO" id="GO:0004843">
    <property type="term" value="F:cysteine-type deubiquitinase activity"/>
    <property type="evidence" value="ECO:0007669"/>
    <property type="project" value="TreeGrafter"/>
</dbReference>
<dbReference type="CDD" id="cd22757">
    <property type="entry name" value="OTU_P87_VP80-like"/>
    <property type="match status" value="1"/>
</dbReference>
<name>A0AAV0WMM2_9HEMI</name>
<proteinExistence type="predicted"/>
<evidence type="ECO:0000313" key="3">
    <source>
        <dbReference type="Proteomes" id="UP001160148"/>
    </source>
</evidence>
<protein>
    <recommendedName>
        <fullName evidence="1">OTU domain-containing protein</fullName>
    </recommendedName>
</protein>
<organism evidence="2 3">
    <name type="scientific">Macrosiphum euphorbiae</name>
    <name type="common">potato aphid</name>
    <dbReference type="NCBI Taxonomy" id="13131"/>
    <lineage>
        <taxon>Eukaryota</taxon>
        <taxon>Metazoa</taxon>
        <taxon>Ecdysozoa</taxon>
        <taxon>Arthropoda</taxon>
        <taxon>Hexapoda</taxon>
        <taxon>Insecta</taxon>
        <taxon>Pterygota</taxon>
        <taxon>Neoptera</taxon>
        <taxon>Paraneoptera</taxon>
        <taxon>Hemiptera</taxon>
        <taxon>Sternorrhyncha</taxon>
        <taxon>Aphidomorpha</taxon>
        <taxon>Aphidoidea</taxon>
        <taxon>Aphididae</taxon>
        <taxon>Macrosiphini</taxon>
        <taxon>Macrosiphum</taxon>
    </lineage>
</organism>
<dbReference type="AlphaFoldDB" id="A0AAV0WMM2"/>
<dbReference type="InterPro" id="IPR018247">
    <property type="entry name" value="EF_Hand_1_Ca_BS"/>
</dbReference>
<dbReference type="PANTHER" id="PTHR12419">
    <property type="entry name" value="OTU DOMAIN CONTAINING PROTEIN"/>
    <property type="match status" value="1"/>
</dbReference>
<dbReference type="InterPro" id="IPR050704">
    <property type="entry name" value="Peptidase_C85-like"/>
</dbReference>
<dbReference type="Proteomes" id="UP001160148">
    <property type="component" value="Unassembled WGS sequence"/>
</dbReference>
<evidence type="ECO:0000259" key="1">
    <source>
        <dbReference type="PROSITE" id="PS50802"/>
    </source>
</evidence>
<dbReference type="GO" id="GO:0016579">
    <property type="term" value="P:protein deubiquitination"/>
    <property type="evidence" value="ECO:0007669"/>
    <property type="project" value="TreeGrafter"/>
</dbReference>
<dbReference type="Gene3D" id="3.90.70.80">
    <property type="match status" value="1"/>
</dbReference>
<feature type="domain" description="OTU" evidence="1">
    <location>
        <begin position="15"/>
        <end position="144"/>
    </location>
</feature>
<reference evidence="2 3" key="1">
    <citation type="submission" date="2023-01" db="EMBL/GenBank/DDBJ databases">
        <authorList>
            <person name="Whitehead M."/>
        </authorList>
    </citation>
    <scope>NUCLEOTIDE SEQUENCE [LARGE SCALE GENOMIC DNA]</scope>
</reference>